<accession>A0ABU4V6W4</accession>
<feature type="chain" id="PRO_5045411594" evidence="5">
    <location>
        <begin position="22"/>
        <end position="252"/>
    </location>
</feature>
<dbReference type="PANTHER" id="PTHR42953">
    <property type="entry name" value="HIGH-AFFINITY ZINC UPTAKE SYSTEM PROTEIN ZNUA-RELATED"/>
    <property type="match status" value="1"/>
</dbReference>
<sequence length="252" mass="26468">MAVRLLALTAALLLAGCGTTATPQPRQTGPKVVATTSWEAGFAKAAGAGDVTVIVPKSVLHAPDYDPKPSDLKAVADADYVLYASFESFAPKITDAAGSKAKKVEVALDNSRDKVKAEVTRLGELFGTQDAAKKWIAGFDAEYARLAGEVKAKWPGGQQPKVVAQMFVGYAADLAGAELLGVYGPEPVTASQVAELRNKGPQFVFENSHMSTGTVLPDANAEQVDLVNYPDDDNDLLGVYRANAKTISDALA</sequence>
<proteinExistence type="predicted"/>
<evidence type="ECO:0000256" key="5">
    <source>
        <dbReference type="SAM" id="SignalP"/>
    </source>
</evidence>
<organism evidence="6 7">
    <name type="scientific">Lentzea sokolovensis</name>
    <dbReference type="NCBI Taxonomy" id="3095429"/>
    <lineage>
        <taxon>Bacteria</taxon>
        <taxon>Bacillati</taxon>
        <taxon>Actinomycetota</taxon>
        <taxon>Actinomycetes</taxon>
        <taxon>Pseudonocardiales</taxon>
        <taxon>Pseudonocardiaceae</taxon>
        <taxon>Lentzea</taxon>
    </lineage>
</organism>
<keyword evidence="7" id="KW-1185">Reference proteome</keyword>
<dbReference type="Proteomes" id="UP001285352">
    <property type="component" value="Unassembled WGS sequence"/>
</dbReference>
<dbReference type="PROSITE" id="PS51257">
    <property type="entry name" value="PROKAR_LIPOPROTEIN"/>
    <property type="match status" value="1"/>
</dbReference>
<dbReference type="Pfam" id="PF01297">
    <property type="entry name" value="ZnuA"/>
    <property type="match status" value="1"/>
</dbReference>
<dbReference type="InterPro" id="IPR050492">
    <property type="entry name" value="Bact_metal-bind_prot9"/>
</dbReference>
<evidence type="ECO:0000313" key="7">
    <source>
        <dbReference type="Proteomes" id="UP001285352"/>
    </source>
</evidence>
<keyword evidence="4 5" id="KW-0732">Signal</keyword>
<dbReference type="InterPro" id="IPR006127">
    <property type="entry name" value="ZnuA-like"/>
</dbReference>
<reference evidence="6 7" key="1">
    <citation type="submission" date="2023-11" db="EMBL/GenBank/DDBJ databases">
        <title>Lentzea sokolovensis, sp. nov., Lentzea kristufkii, sp. nov., and Lentzea miocenensis, sp. nov., rare actinobacteria from Sokolov Coal Basin, Miocene lacustrine sediment, Czech Republic.</title>
        <authorList>
            <person name="Lara A."/>
            <person name="Kotroba L."/>
            <person name="Nouioui I."/>
            <person name="Neumann-Schaal M."/>
            <person name="Mast Y."/>
            <person name="Chronakova A."/>
        </authorList>
    </citation>
    <scope>NUCLEOTIDE SEQUENCE [LARGE SCALE GENOMIC DNA]</scope>
    <source>
        <strain evidence="6 7">BCCO 10_0061</strain>
    </source>
</reference>
<evidence type="ECO:0000256" key="2">
    <source>
        <dbReference type="ARBA" id="ARBA00022448"/>
    </source>
</evidence>
<dbReference type="SUPFAM" id="SSF53807">
    <property type="entry name" value="Helical backbone' metal receptor"/>
    <property type="match status" value="1"/>
</dbReference>
<dbReference type="EMBL" id="JAXAVU010000014">
    <property type="protein sequence ID" value="MDX8147536.1"/>
    <property type="molecule type" value="Genomic_DNA"/>
</dbReference>
<comment type="caution">
    <text evidence="6">The sequence shown here is derived from an EMBL/GenBank/DDBJ whole genome shotgun (WGS) entry which is preliminary data.</text>
</comment>
<dbReference type="Gene3D" id="3.40.50.1980">
    <property type="entry name" value="Nitrogenase molybdenum iron protein domain"/>
    <property type="match status" value="1"/>
</dbReference>
<keyword evidence="2" id="KW-0813">Transport</keyword>
<keyword evidence="3" id="KW-0479">Metal-binding</keyword>
<dbReference type="PANTHER" id="PTHR42953:SF1">
    <property type="entry name" value="METAL-BINDING PROTEIN HI_0362-RELATED"/>
    <property type="match status" value="1"/>
</dbReference>
<feature type="signal peptide" evidence="5">
    <location>
        <begin position="1"/>
        <end position="21"/>
    </location>
</feature>
<gene>
    <name evidence="6" type="ORF">SK854_35870</name>
</gene>
<protein>
    <submittedName>
        <fullName evidence="6">Zinc ABC transporter substrate-binding protein</fullName>
    </submittedName>
</protein>
<evidence type="ECO:0000256" key="4">
    <source>
        <dbReference type="ARBA" id="ARBA00022729"/>
    </source>
</evidence>
<dbReference type="RefSeq" id="WP_319979587.1">
    <property type="nucleotide sequence ID" value="NZ_JAXAVU010000014.1"/>
</dbReference>
<evidence type="ECO:0000313" key="6">
    <source>
        <dbReference type="EMBL" id="MDX8147536.1"/>
    </source>
</evidence>
<name>A0ABU4V6W4_9PSEU</name>
<evidence type="ECO:0000256" key="1">
    <source>
        <dbReference type="ARBA" id="ARBA00004196"/>
    </source>
</evidence>
<evidence type="ECO:0000256" key="3">
    <source>
        <dbReference type="ARBA" id="ARBA00022723"/>
    </source>
</evidence>
<comment type="subcellular location">
    <subcellularLocation>
        <location evidence="1">Cell envelope</location>
    </subcellularLocation>
</comment>